<organism evidence="3 4">
    <name type="scientific">Phomopsis amygdali</name>
    <name type="common">Fusicoccum amygdali</name>
    <dbReference type="NCBI Taxonomy" id="1214568"/>
    <lineage>
        <taxon>Eukaryota</taxon>
        <taxon>Fungi</taxon>
        <taxon>Dikarya</taxon>
        <taxon>Ascomycota</taxon>
        <taxon>Pezizomycotina</taxon>
        <taxon>Sordariomycetes</taxon>
        <taxon>Sordariomycetidae</taxon>
        <taxon>Diaporthales</taxon>
        <taxon>Diaporthaceae</taxon>
        <taxon>Diaporthe</taxon>
    </lineage>
</organism>
<feature type="region of interest" description="Disordered" evidence="1">
    <location>
        <begin position="1"/>
        <end position="180"/>
    </location>
</feature>
<reference evidence="3" key="1">
    <citation type="submission" date="2023-06" db="EMBL/GenBank/DDBJ databases">
        <authorList>
            <person name="Noh H."/>
        </authorList>
    </citation>
    <scope>NUCLEOTIDE SEQUENCE</scope>
    <source>
        <strain evidence="3">DUCC20226</strain>
    </source>
</reference>
<dbReference type="PANTHER" id="PTHR35872">
    <property type="entry name" value="INTEGRAL MEMBRANE PROTEIN (AFU_ORTHOLOGUE AFUA_5G07110)"/>
    <property type="match status" value="1"/>
</dbReference>
<keyword evidence="2" id="KW-1133">Transmembrane helix</keyword>
<keyword evidence="2" id="KW-0812">Transmembrane</keyword>
<feature type="transmembrane region" description="Helical" evidence="2">
    <location>
        <begin position="383"/>
        <end position="404"/>
    </location>
</feature>
<accession>A0AAD9W7K6</accession>
<feature type="compositionally biased region" description="Basic and acidic residues" evidence="1">
    <location>
        <begin position="262"/>
        <end position="281"/>
    </location>
</feature>
<dbReference type="Pfam" id="PF11204">
    <property type="entry name" value="DUF2985"/>
    <property type="match status" value="1"/>
</dbReference>
<dbReference type="AlphaFoldDB" id="A0AAD9W7K6"/>
<feature type="compositionally biased region" description="Low complexity" evidence="1">
    <location>
        <begin position="34"/>
        <end position="54"/>
    </location>
</feature>
<evidence type="ECO:0000313" key="3">
    <source>
        <dbReference type="EMBL" id="KAK2614027.1"/>
    </source>
</evidence>
<feature type="transmembrane region" description="Helical" evidence="2">
    <location>
        <begin position="541"/>
        <end position="564"/>
    </location>
</feature>
<evidence type="ECO:0000313" key="4">
    <source>
        <dbReference type="Proteomes" id="UP001265746"/>
    </source>
</evidence>
<gene>
    <name evidence="3" type="ORF">N8I77_000888</name>
</gene>
<feature type="region of interest" description="Disordered" evidence="1">
    <location>
        <begin position="255"/>
        <end position="284"/>
    </location>
</feature>
<sequence>MRFKARRDPDGQDENPYFDPRVTHPSSGLVPSRSAPQSHHQPQAQPQSQHAAASGTEPSTPARERPPPLTRPPASSSRGGQLGRQQSSIGLRRLRAPSLPTGTAPVATDWQQPNREPPAGDGQNDDTQGTGGRRRSSSDPQRPTWLTDPSHNGQGQSAVRHLPSVPELSESGPSAGRASRKGSMLFRPWKHNQQQKAQPQSAQDAEYDTRIVDLLDVLDPEVSTLTSITNVQNSLFIPSLGRWVNRRPTYDVSDMRAPAAGKSREEVAEQQRPPSHAEEQRPGSVRAYSISSNLDNDHYAVLPHGESLEGWSQEEVEMLNDHVRHMLHSRRSKFKRSLKGFGRYVSRPLGFFVTLYATLITLFGLAWVLFLIGWISIGSKQSYLINIIDYTLVALFAIMGDGLAPFRAVDTYHMAYIAHYHRLSLKLRQKLLLPKLRDPNDLPTDPVIPDVEAAAAHNNLADVAPGNDFAVLSPKQQETLVHHQTKYAKSHTFYKPHETETHFAFPLNLMITITTLLDVHSCLQISLGACTYGIRPENRPFALTTVILCCSITVNATAGLLIWIGDRQTRKKDVIERMTRQEMTEEAMHEVQKKKKKEMEAARSSSEEKVNGDGGWRESLSLPRLSLDKFGNAHKKGESSAALEKKDQSPQEAEGGFNTHT</sequence>
<dbReference type="EMBL" id="JAUJFL010000001">
    <property type="protein sequence ID" value="KAK2614027.1"/>
    <property type="molecule type" value="Genomic_DNA"/>
</dbReference>
<feature type="region of interest" description="Disordered" evidence="1">
    <location>
        <begin position="584"/>
        <end position="661"/>
    </location>
</feature>
<feature type="transmembrane region" description="Helical" evidence="2">
    <location>
        <begin position="349"/>
        <end position="377"/>
    </location>
</feature>
<feature type="compositionally biased region" description="Basic and acidic residues" evidence="1">
    <location>
        <begin position="1"/>
        <end position="10"/>
    </location>
</feature>
<proteinExistence type="predicted"/>
<evidence type="ECO:0008006" key="5">
    <source>
        <dbReference type="Google" id="ProtNLM"/>
    </source>
</evidence>
<dbReference type="InterPro" id="IPR021369">
    <property type="entry name" value="DUF2985"/>
</dbReference>
<evidence type="ECO:0000256" key="1">
    <source>
        <dbReference type="SAM" id="MobiDB-lite"/>
    </source>
</evidence>
<feature type="compositionally biased region" description="Polar residues" evidence="1">
    <location>
        <begin position="147"/>
        <end position="157"/>
    </location>
</feature>
<dbReference type="Proteomes" id="UP001265746">
    <property type="component" value="Unassembled WGS sequence"/>
</dbReference>
<protein>
    <recommendedName>
        <fullName evidence="5">Integral membrane protein</fullName>
    </recommendedName>
</protein>
<feature type="compositionally biased region" description="Polar residues" evidence="1">
    <location>
        <begin position="73"/>
        <end position="89"/>
    </location>
</feature>
<feature type="compositionally biased region" description="Basic and acidic residues" evidence="1">
    <location>
        <begin position="584"/>
        <end position="611"/>
    </location>
</feature>
<keyword evidence="4" id="KW-1185">Reference proteome</keyword>
<dbReference type="PANTHER" id="PTHR35872:SF2">
    <property type="entry name" value="INTEGRAL MEMBRANE PROTEIN (AFU_ORTHOLOGUE AFUA_5G07110)"/>
    <property type="match status" value="1"/>
</dbReference>
<comment type="caution">
    <text evidence="3">The sequence shown here is derived from an EMBL/GenBank/DDBJ whole genome shotgun (WGS) entry which is preliminary data.</text>
</comment>
<keyword evidence="2" id="KW-0472">Membrane</keyword>
<feature type="compositionally biased region" description="Basic and acidic residues" evidence="1">
    <location>
        <begin position="635"/>
        <end position="649"/>
    </location>
</feature>
<evidence type="ECO:0000256" key="2">
    <source>
        <dbReference type="SAM" id="Phobius"/>
    </source>
</evidence>
<name>A0AAD9W7K6_PHOAM</name>